<dbReference type="PANTHER" id="PTHR43534">
    <property type="entry name" value="MIND SUPERFAMILY P-LOOP ATPASE CONTAINING AN INSERTED FERREDOXIN DOMAIN"/>
    <property type="match status" value="1"/>
</dbReference>
<dbReference type="InterPro" id="IPR017896">
    <property type="entry name" value="4Fe4S_Fe-S-bd"/>
</dbReference>
<evidence type="ECO:0000259" key="4">
    <source>
        <dbReference type="PROSITE" id="PS51379"/>
    </source>
</evidence>
<dbReference type="InterPro" id="IPR017900">
    <property type="entry name" value="4Fe4S_Fe_S_CS"/>
</dbReference>
<dbReference type="PANTHER" id="PTHR43534:SF1">
    <property type="entry name" value="4FE-4S CLUSTER CONTAINING PARA FAMILY ATPASE PROTEIN"/>
    <property type="match status" value="1"/>
</dbReference>
<dbReference type="RefSeq" id="WP_114641995.1">
    <property type="nucleotide sequence ID" value="NZ_JAACIO010000008.1"/>
</dbReference>
<evidence type="ECO:0000313" key="5">
    <source>
        <dbReference type="EMBL" id="REI41727.1"/>
    </source>
</evidence>
<gene>
    <name evidence="5" type="ORF">DYH56_06175</name>
</gene>
<sequence>MNINEIVVISGKGGTGKTTLTASLIPYLQDLIIADCDVDAPDLNILLDPKIRSTHRFVGLKKAIIDKEKCIKCGLCEKHCKFSAISKDITLTQSKCEGCGLCEFICPVDAISMEDAVVGELYESDTAFGNFVHAKLIPGEETSGKLVAEVRKKAKALAVLNNKKYIVVDGSPGIACNVISSITGASQVIIVTESTFSGLHDLKRIHQLTKKFNLKVQVVINKFDLSSHHSEMIEEYCLKNNIIVGLKIPFTEKIVKSIVNKTIPSIAEKDFFNEINFFNFIESLF</sequence>
<keyword evidence="6" id="KW-1185">Reference proteome</keyword>
<reference evidence="5 6" key="1">
    <citation type="submission" date="2018-08" db="EMBL/GenBank/DDBJ databases">
        <title>Draft genome sequence of Psychrilyobacter sp. strain SD5 isolated from Black Sea water.</title>
        <authorList>
            <person name="Yadav S."/>
            <person name="Villanueva L."/>
            <person name="Damste J.S.S."/>
        </authorList>
    </citation>
    <scope>NUCLEOTIDE SEQUENCE [LARGE SCALE GENOMIC DNA]</scope>
    <source>
        <strain evidence="5 6">SD5</strain>
    </source>
</reference>
<proteinExistence type="predicted"/>
<dbReference type="Gene3D" id="3.30.70.20">
    <property type="match status" value="1"/>
</dbReference>
<dbReference type="Proteomes" id="UP000263486">
    <property type="component" value="Unassembled WGS sequence"/>
</dbReference>
<name>A0ABX9KI04_9FUSO</name>
<accession>A0ABX9KI04</accession>
<dbReference type="InterPro" id="IPR002586">
    <property type="entry name" value="CobQ/CobB/MinD/ParA_Nub-bd_dom"/>
</dbReference>
<comment type="caution">
    <text evidence="5">The sequence shown here is derived from an EMBL/GenBank/DDBJ whole genome shotgun (WGS) entry which is preliminary data.</text>
</comment>
<evidence type="ECO:0000313" key="6">
    <source>
        <dbReference type="Proteomes" id="UP000263486"/>
    </source>
</evidence>
<dbReference type="Gene3D" id="3.40.50.300">
    <property type="entry name" value="P-loop containing nucleotide triphosphate hydrolases"/>
    <property type="match status" value="1"/>
</dbReference>
<keyword evidence="2" id="KW-0408">Iron</keyword>
<protein>
    <submittedName>
        <fullName evidence="5">(4Fe-4S)-binding protein</fullName>
    </submittedName>
</protein>
<evidence type="ECO:0000256" key="3">
    <source>
        <dbReference type="ARBA" id="ARBA00023014"/>
    </source>
</evidence>
<feature type="domain" description="4Fe-4S ferredoxin-type" evidence="4">
    <location>
        <begin position="61"/>
        <end position="86"/>
    </location>
</feature>
<dbReference type="Pfam" id="PF01656">
    <property type="entry name" value="CbiA"/>
    <property type="match status" value="1"/>
</dbReference>
<dbReference type="CDD" id="cd03110">
    <property type="entry name" value="SIMIBI_bact_arch"/>
    <property type="match status" value="1"/>
</dbReference>
<dbReference type="Pfam" id="PF00037">
    <property type="entry name" value="Fer4"/>
    <property type="match status" value="2"/>
</dbReference>
<evidence type="ECO:0000256" key="2">
    <source>
        <dbReference type="ARBA" id="ARBA00023004"/>
    </source>
</evidence>
<dbReference type="SUPFAM" id="SSF52540">
    <property type="entry name" value="P-loop containing nucleoside triphosphate hydrolases"/>
    <property type="match status" value="1"/>
</dbReference>
<feature type="domain" description="4Fe-4S ferredoxin-type" evidence="4">
    <location>
        <begin position="87"/>
        <end position="116"/>
    </location>
</feature>
<organism evidence="5 6">
    <name type="scientific">Psychrilyobacter piezotolerans</name>
    <dbReference type="NCBI Taxonomy" id="2293438"/>
    <lineage>
        <taxon>Bacteria</taxon>
        <taxon>Fusobacteriati</taxon>
        <taxon>Fusobacteriota</taxon>
        <taxon>Fusobacteriia</taxon>
        <taxon>Fusobacteriales</taxon>
        <taxon>Fusobacteriaceae</taxon>
        <taxon>Psychrilyobacter</taxon>
    </lineage>
</organism>
<keyword evidence="3" id="KW-0411">Iron-sulfur</keyword>
<keyword evidence="1" id="KW-0479">Metal-binding</keyword>
<dbReference type="PROSITE" id="PS00198">
    <property type="entry name" value="4FE4S_FER_1"/>
    <property type="match status" value="1"/>
</dbReference>
<dbReference type="PROSITE" id="PS51379">
    <property type="entry name" value="4FE4S_FER_2"/>
    <property type="match status" value="2"/>
</dbReference>
<dbReference type="EMBL" id="QUAJ01000008">
    <property type="protein sequence ID" value="REI41727.1"/>
    <property type="molecule type" value="Genomic_DNA"/>
</dbReference>
<dbReference type="InterPro" id="IPR027417">
    <property type="entry name" value="P-loop_NTPase"/>
</dbReference>
<evidence type="ECO:0000256" key="1">
    <source>
        <dbReference type="ARBA" id="ARBA00022723"/>
    </source>
</evidence>